<evidence type="ECO:0000256" key="1">
    <source>
        <dbReference type="ARBA" id="ARBA00006484"/>
    </source>
</evidence>
<dbReference type="PANTHER" id="PTHR43943:SF2">
    <property type="entry name" value="DEHYDROGENASE_REDUCTASE 4"/>
    <property type="match status" value="1"/>
</dbReference>
<dbReference type="InterPro" id="IPR036291">
    <property type="entry name" value="NAD(P)-bd_dom_sf"/>
</dbReference>
<comment type="similarity">
    <text evidence="1">Belongs to the short-chain dehydrogenases/reductases (SDR) family.</text>
</comment>
<dbReference type="FunFam" id="3.40.50.720:FF:000084">
    <property type="entry name" value="Short-chain dehydrogenase reductase"/>
    <property type="match status" value="1"/>
</dbReference>
<dbReference type="EMBL" id="KR704721">
    <property type="protein sequence ID" value="AND95631.1"/>
    <property type="molecule type" value="mRNA"/>
</dbReference>
<evidence type="ECO:0000313" key="2">
    <source>
        <dbReference type="EMBL" id="AND95631.1"/>
    </source>
</evidence>
<organism evidence="2">
    <name type="scientific">Chromera velia</name>
    <dbReference type="NCBI Taxonomy" id="505693"/>
    <lineage>
        <taxon>Eukaryota</taxon>
        <taxon>Sar</taxon>
        <taxon>Alveolata</taxon>
        <taxon>Colpodellida</taxon>
        <taxon>Chromeraceae</taxon>
        <taxon>Chromera</taxon>
    </lineage>
</organism>
<dbReference type="SUPFAM" id="SSF51735">
    <property type="entry name" value="NAD(P)-binding Rossmann-fold domains"/>
    <property type="match status" value="1"/>
</dbReference>
<dbReference type="GO" id="GO:0016491">
    <property type="term" value="F:oxidoreductase activity"/>
    <property type="evidence" value="ECO:0007669"/>
    <property type="project" value="UniProtKB-KW"/>
</dbReference>
<keyword evidence="2" id="KW-0560">Oxidoreductase</keyword>
<accession>A0A2K8DNH0</accession>
<dbReference type="AlphaFoldDB" id="A0A2K8DNH0"/>
<gene>
    <name evidence="2" type="primary">DHRS4</name>
</gene>
<dbReference type="InterPro" id="IPR020904">
    <property type="entry name" value="Sc_DH/Rdtase_CS"/>
</dbReference>
<name>A0A2K8DNH0_9ALVE</name>
<dbReference type="Gene3D" id="3.40.50.720">
    <property type="entry name" value="NAD(P)-binding Rossmann-like Domain"/>
    <property type="match status" value="1"/>
</dbReference>
<dbReference type="PANTHER" id="PTHR43943">
    <property type="entry name" value="DEHYDROGENASE/REDUCTASE (SDR FAMILY) MEMBER 4"/>
    <property type="match status" value="1"/>
</dbReference>
<reference evidence="2" key="2">
    <citation type="journal article" date="2018" name="Genome Biol. Evol.">
        <title>Distribution and Evolution of Peroxisomes in Alveolates (Apicomplexa, Dinoflagellates, Ciliates).</title>
        <authorList>
            <person name="Ludewig-Klingner A.-K."/>
            <person name="Michael V."/>
            <person name="Jarek M."/>
            <person name="Brinkmann H."/>
            <person name="Petersen J."/>
        </authorList>
    </citation>
    <scope>NUCLEOTIDE SEQUENCE</scope>
    <source>
        <strain evidence="2">CCAP 1602/1</strain>
    </source>
</reference>
<dbReference type="PROSITE" id="PS00061">
    <property type="entry name" value="ADH_SHORT"/>
    <property type="match status" value="1"/>
</dbReference>
<dbReference type="PRINTS" id="PR00081">
    <property type="entry name" value="GDHRDH"/>
</dbReference>
<dbReference type="InterPro" id="IPR002347">
    <property type="entry name" value="SDR_fam"/>
</dbReference>
<dbReference type="VEuPathDB" id="CryptoDB:Cvel_22267"/>
<proteinExistence type="evidence at transcript level"/>
<dbReference type="EC" id="1.1.-.-" evidence="2"/>
<dbReference type="Pfam" id="PF13561">
    <property type="entry name" value="adh_short_C2"/>
    <property type="match status" value="1"/>
</dbReference>
<protein>
    <submittedName>
        <fullName evidence="2">Dehydrogenase/reductase SDR family member 4</fullName>
        <ecNumber evidence="2">1.1.-.-</ecNumber>
    </submittedName>
</protein>
<reference evidence="2" key="1">
    <citation type="submission" date="2015-05" db="EMBL/GenBank/DDBJ databases">
        <authorList>
            <person name="Wang D.B."/>
            <person name="Wang M."/>
        </authorList>
    </citation>
    <scope>NUCLEOTIDE SEQUENCE</scope>
    <source>
        <strain evidence="2">CCAP 1602/1</strain>
    </source>
</reference>
<sequence length="256" mass="26994">MTAHKCRRFEGKLAVVTASTAGIGLAIATRLASEGADVVVSSRKEDAVRKTETELQAKGLSVKGVVCHVDKKGDRERLLQTAVQWKGKKIDVLVSNAASSTSFGTTLDTPEKSWDKMFQTNVKAAFLLVQEALPVLPPGSSVLLVASYLGFQPEAPIGVYGITKTALFGLTKALALELGPSGVRVNCLAPGVVKTNFSRLLWEDESANEAASSRTALKRVGEPDEMGGPAAFLLSEDASYVTGETVVAAGGMQSRL</sequence>